<name>A0AAV6JZ69_9ERIC</name>
<dbReference type="EMBL" id="JACTNZ010000006">
    <property type="protein sequence ID" value="KAG5545465.1"/>
    <property type="molecule type" value="Genomic_DNA"/>
</dbReference>
<dbReference type="AlphaFoldDB" id="A0AAV6JZ69"/>
<evidence type="ECO:0000313" key="2">
    <source>
        <dbReference type="Proteomes" id="UP000823749"/>
    </source>
</evidence>
<keyword evidence="2" id="KW-1185">Reference proteome</keyword>
<comment type="caution">
    <text evidence="1">The sequence shown here is derived from an EMBL/GenBank/DDBJ whole genome shotgun (WGS) entry which is preliminary data.</text>
</comment>
<protein>
    <recommendedName>
        <fullName evidence="3">RNA-directed DNA polymerase, eukaryota, Reverse transcriptase zinc-binding domain protein</fullName>
    </recommendedName>
</protein>
<organism evidence="1 2">
    <name type="scientific">Rhododendron griersonianum</name>
    <dbReference type="NCBI Taxonomy" id="479676"/>
    <lineage>
        <taxon>Eukaryota</taxon>
        <taxon>Viridiplantae</taxon>
        <taxon>Streptophyta</taxon>
        <taxon>Embryophyta</taxon>
        <taxon>Tracheophyta</taxon>
        <taxon>Spermatophyta</taxon>
        <taxon>Magnoliopsida</taxon>
        <taxon>eudicotyledons</taxon>
        <taxon>Gunneridae</taxon>
        <taxon>Pentapetalae</taxon>
        <taxon>asterids</taxon>
        <taxon>Ericales</taxon>
        <taxon>Ericaceae</taxon>
        <taxon>Ericoideae</taxon>
        <taxon>Rhodoreae</taxon>
        <taxon>Rhododendron</taxon>
    </lineage>
</organism>
<accession>A0AAV6JZ69</accession>
<sequence length="78" mass="9110">MPIPNDCSWTIRKLLKLRDLRHLFVKHIIGNGQSTFLWLDNWHPRGPLYKLLDDKALSRIGFSLFDKVNSVIVNGGWH</sequence>
<dbReference type="Proteomes" id="UP000823749">
    <property type="component" value="Chromosome 6"/>
</dbReference>
<evidence type="ECO:0008006" key="3">
    <source>
        <dbReference type="Google" id="ProtNLM"/>
    </source>
</evidence>
<gene>
    <name evidence="1" type="ORF">RHGRI_017828</name>
</gene>
<reference evidence="1 2" key="1">
    <citation type="submission" date="2020-08" db="EMBL/GenBank/DDBJ databases">
        <title>Plant Genome Project.</title>
        <authorList>
            <person name="Zhang R.-G."/>
        </authorList>
    </citation>
    <scope>NUCLEOTIDE SEQUENCE [LARGE SCALE GENOMIC DNA]</scope>
    <source>
        <strain evidence="1">WSP0</strain>
        <tissue evidence="1">Leaf</tissue>
    </source>
</reference>
<proteinExistence type="predicted"/>
<evidence type="ECO:0000313" key="1">
    <source>
        <dbReference type="EMBL" id="KAG5545465.1"/>
    </source>
</evidence>